<dbReference type="Proteomes" id="UP000051335">
    <property type="component" value="Unassembled WGS sequence"/>
</dbReference>
<name>A0A0N8RAL1_9PSED</name>
<dbReference type="EMBL" id="LJQC01000115">
    <property type="protein sequence ID" value="KPX09495.1"/>
    <property type="molecule type" value="Genomic_DNA"/>
</dbReference>
<reference evidence="1 2" key="1">
    <citation type="submission" date="2015-09" db="EMBL/GenBank/DDBJ databases">
        <title>Genome announcement of multiple Pseudomonas syringae strains.</title>
        <authorList>
            <person name="Thakur S."/>
            <person name="Wang P.W."/>
            <person name="Gong Y."/>
            <person name="Weir B.S."/>
            <person name="Guttman D.S."/>
        </authorList>
    </citation>
    <scope>NUCLEOTIDE SEQUENCE [LARGE SCALE GENOMIC DNA]</scope>
    <source>
        <strain evidence="1 2">ICMP17001</strain>
    </source>
</reference>
<dbReference type="AlphaFoldDB" id="A0A0N8RAL1"/>
<accession>A0A0N8RAL1</accession>
<dbReference type="PATRIC" id="fig|317659.3.peg.1392"/>
<comment type="caution">
    <text evidence="1">The sequence shown here is derived from an EMBL/GenBank/DDBJ whole genome shotgun (WGS) entry which is preliminary data.</text>
</comment>
<evidence type="ECO:0008006" key="3">
    <source>
        <dbReference type="Google" id="ProtNLM"/>
    </source>
</evidence>
<organism evidence="1 2">
    <name type="scientific">Pseudomonas syringae pv. coryli</name>
    <dbReference type="NCBI Taxonomy" id="317659"/>
    <lineage>
        <taxon>Bacteria</taxon>
        <taxon>Pseudomonadati</taxon>
        <taxon>Pseudomonadota</taxon>
        <taxon>Gammaproteobacteria</taxon>
        <taxon>Pseudomonadales</taxon>
        <taxon>Pseudomonadaceae</taxon>
        <taxon>Pseudomonas</taxon>
    </lineage>
</organism>
<gene>
    <name evidence="1" type="ORF">ALO75_200078</name>
</gene>
<dbReference type="RefSeq" id="WP_024664858.1">
    <property type="nucleotide sequence ID" value="NZ_LJQC01000115.1"/>
</dbReference>
<dbReference type="InterPro" id="IPR008767">
    <property type="entry name" value="Phage_SPP1_head-tail_adaptor"/>
</dbReference>
<dbReference type="Gene3D" id="2.40.10.270">
    <property type="entry name" value="Bacteriophage SPP1 head-tail adaptor protein"/>
    <property type="match status" value="1"/>
</dbReference>
<dbReference type="InterPro" id="IPR038666">
    <property type="entry name" value="SSP1_head-tail_sf"/>
</dbReference>
<sequence length="106" mass="11855">MRAGPMRHRPTLYKPDRVKNRTGGFDDTWIESGKLWAEFTLPTGRIEAIAEKLSAVVTAEVRVRPRPDLIAGCRLVNRGVTYLIVAALPDNELSMLRLLCTNVPNP</sequence>
<protein>
    <recommendedName>
        <fullName evidence="3">Phage head-tail adaptor</fullName>
    </recommendedName>
</protein>
<proteinExistence type="predicted"/>
<evidence type="ECO:0000313" key="2">
    <source>
        <dbReference type="Proteomes" id="UP000051335"/>
    </source>
</evidence>
<keyword evidence="2" id="KW-1185">Reference proteome</keyword>
<dbReference type="Pfam" id="PF05521">
    <property type="entry name" value="Phage_HCP"/>
    <property type="match status" value="1"/>
</dbReference>
<evidence type="ECO:0000313" key="1">
    <source>
        <dbReference type="EMBL" id="KPX09495.1"/>
    </source>
</evidence>